<comment type="caution">
    <text evidence="2">The sequence shown here is derived from an EMBL/GenBank/DDBJ whole genome shotgun (WGS) entry which is preliminary data.</text>
</comment>
<evidence type="ECO:0000313" key="3">
    <source>
        <dbReference type="Proteomes" id="UP000604046"/>
    </source>
</evidence>
<name>A0A812NCY2_9DINO</name>
<protein>
    <submittedName>
        <fullName evidence="2">Uncharacterized protein</fullName>
    </submittedName>
</protein>
<dbReference type="EMBL" id="CAJNDS010002065">
    <property type="protein sequence ID" value="CAE7300741.1"/>
    <property type="molecule type" value="Genomic_DNA"/>
</dbReference>
<gene>
    <name evidence="2" type="ORF">SNAT2548_LOCUS15822</name>
</gene>
<evidence type="ECO:0000313" key="2">
    <source>
        <dbReference type="EMBL" id="CAE7300741.1"/>
    </source>
</evidence>
<dbReference type="Gene3D" id="3.40.50.300">
    <property type="entry name" value="P-loop containing nucleotide triphosphate hydrolases"/>
    <property type="match status" value="1"/>
</dbReference>
<feature type="region of interest" description="Disordered" evidence="1">
    <location>
        <begin position="298"/>
        <end position="320"/>
    </location>
</feature>
<dbReference type="InterPro" id="IPR027417">
    <property type="entry name" value="P-loop_NTPase"/>
</dbReference>
<dbReference type="AlphaFoldDB" id="A0A812NCY2"/>
<proteinExistence type="predicted"/>
<evidence type="ECO:0000256" key="1">
    <source>
        <dbReference type="SAM" id="MobiDB-lite"/>
    </source>
</evidence>
<reference evidence="2" key="1">
    <citation type="submission" date="2021-02" db="EMBL/GenBank/DDBJ databases">
        <authorList>
            <person name="Dougan E. K."/>
            <person name="Rhodes N."/>
            <person name="Thang M."/>
            <person name="Chan C."/>
        </authorList>
    </citation>
    <scope>NUCLEOTIDE SEQUENCE</scope>
</reference>
<sequence length="857" mass="95938">MSHTWRKSVARILQRLLVSVPEVDSGQIDLELDEAVAAEDFRVVEASLGQLALDVLLDRLQVCLGGLVLLETQGESPGFRLAAVGAGVPQDAQPLVGPPGLRAHREELAATLVGRKLTELEYRFGLHRSFFFHDKKKMPATVATAECVVALACLLVLWVTSLDSNPKASPTICSDILQWDYKAFEPGHFDAVWASPCCTEFSIALKKRPRNLPLGDALVLKTLEVIDYLKPRWWAIENPSTGRLKTRPYMQGLHMDRVTYCKYGFRYKKPTAIWHNLPWTPSQGPCRKGDRCEAFQGTRHPEAAQRGPTKGRQGSNSRDQLYSIPPVRLFKTPEYSVKQPPDPVVCKPPANGILCAPSASGKTVLLVSMILEQYRGCFERIYILSPSVEVDSAWQPVKDYIRDELGVNTDREQCWWEDWDEGALRKIIADQKRITQKSKELGLKKLYSVLVVLDDHADNPAVHRKTGDGVLDTLFIRGRHFCINTWVSTQKLRLMSSAVRVNVMFYCVFRLRNQLELDALVEELSAMLPKETLYAMYEEATREPYSFWFVNLRAPKEDMFWVRFDRKFLLNGDAPEPDGGQVVGGRPRQTSDGSNASEFSARRSKKGMTSIYVDSRLRAEGTDSSFSFDIGESVHIQSGAKLAAYKVRVADAFLSTDRGTFLYWEDTVAGTLHYAELPVGAYTGPRLAAWISSNFASASYTAETNELDVTYDGVRLILNDAELRQRFPGTAPYPPGASPSKPLSINHLLGPSYLTGSVQRFVFVTMNPFSELYLRCPTLANGETTVGPLGHDILCKIVVSKGVGHVMETETSEGHWVQLHGPITLRQLRFKLTDYQGNIVNTRGTSISFVVFLDTER</sequence>
<feature type="compositionally biased region" description="Polar residues" evidence="1">
    <location>
        <begin position="588"/>
        <end position="598"/>
    </location>
</feature>
<accession>A0A812NCY2</accession>
<keyword evidence="3" id="KW-1185">Reference proteome</keyword>
<dbReference type="SUPFAM" id="SSF53335">
    <property type="entry name" value="S-adenosyl-L-methionine-dependent methyltransferases"/>
    <property type="match status" value="1"/>
</dbReference>
<organism evidence="2 3">
    <name type="scientific">Symbiodinium natans</name>
    <dbReference type="NCBI Taxonomy" id="878477"/>
    <lineage>
        <taxon>Eukaryota</taxon>
        <taxon>Sar</taxon>
        <taxon>Alveolata</taxon>
        <taxon>Dinophyceae</taxon>
        <taxon>Suessiales</taxon>
        <taxon>Symbiodiniaceae</taxon>
        <taxon>Symbiodinium</taxon>
    </lineage>
</organism>
<dbReference type="InterPro" id="IPR029063">
    <property type="entry name" value="SAM-dependent_MTases_sf"/>
</dbReference>
<dbReference type="Proteomes" id="UP000604046">
    <property type="component" value="Unassembled WGS sequence"/>
</dbReference>
<dbReference type="Gene3D" id="3.40.50.150">
    <property type="entry name" value="Vaccinia Virus protein VP39"/>
    <property type="match status" value="1"/>
</dbReference>
<feature type="region of interest" description="Disordered" evidence="1">
    <location>
        <begin position="575"/>
        <end position="603"/>
    </location>
</feature>